<dbReference type="SUPFAM" id="SSF55781">
    <property type="entry name" value="GAF domain-like"/>
    <property type="match status" value="1"/>
</dbReference>
<dbReference type="InterPro" id="IPR036388">
    <property type="entry name" value="WH-like_DNA-bd_sf"/>
</dbReference>
<evidence type="ECO:0000313" key="6">
    <source>
        <dbReference type="Proteomes" id="UP000283644"/>
    </source>
</evidence>
<dbReference type="PANTHER" id="PTHR44688:SF16">
    <property type="entry name" value="DNA-BINDING TRANSCRIPTIONAL ACTIVATOR DEVR_DOSR"/>
    <property type="match status" value="1"/>
</dbReference>
<comment type="caution">
    <text evidence="5">The sequence shown here is derived from an EMBL/GenBank/DDBJ whole genome shotgun (WGS) entry which is preliminary data.</text>
</comment>
<organism evidence="5 6">
    <name type="scientific">Nocardioides immobilis</name>
    <dbReference type="NCBI Taxonomy" id="2049295"/>
    <lineage>
        <taxon>Bacteria</taxon>
        <taxon>Bacillati</taxon>
        <taxon>Actinomycetota</taxon>
        <taxon>Actinomycetes</taxon>
        <taxon>Propionibacteriales</taxon>
        <taxon>Nocardioidaceae</taxon>
        <taxon>Nocardioides</taxon>
    </lineage>
</organism>
<dbReference type="OrthoDB" id="161302at2"/>
<feature type="domain" description="HTH luxR-type" evidence="4">
    <location>
        <begin position="303"/>
        <end position="368"/>
    </location>
</feature>
<evidence type="ECO:0000256" key="3">
    <source>
        <dbReference type="ARBA" id="ARBA00023163"/>
    </source>
</evidence>
<dbReference type="AlphaFoldDB" id="A0A417Y7I4"/>
<dbReference type="SMART" id="SM00065">
    <property type="entry name" value="GAF"/>
    <property type="match status" value="1"/>
</dbReference>
<evidence type="ECO:0000256" key="1">
    <source>
        <dbReference type="ARBA" id="ARBA00023015"/>
    </source>
</evidence>
<dbReference type="PROSITE" id="PS00622">
    <property type="entry name" value="HTH_LUXR_1"/>
    <property type="match status" value="1"/>
</dbReference>
<proteinExistence type="predicted"/>
<evidence type="ECO:0000259" key="4">
    <source>
        <dbReference type="PROSITE" id="PS50043"/>
    </source>
</evidence>
<dbReference type="Pfam" id="PF13185">
    <property type="entry name" value="GAF_2"/>
    <property type="match status" value="1"/>
</dbReference>
<dbReference type="PANTHER" id="PTHR44688">
    <property type="entry name" value="DNA-BINDING TRANSCRIPTIONAL ACTIVATOR DEVR_DOSR"/>
    <property type="match status" value="1"/>
</dbReference>
<keyword evidence="2" id="KW-0238">DNA-binding</keyword>
<name>A0A417Y7I4_9ACTN</name>
<evidence type="ECO:0000256" key="2">
    <source>
        <dbReference type="ARBA" id="ARBA00023125"/>
    </source>
</evidence>
<dbReference type="SMART" id="SM00421">
    <property type="entry name" value="HTH_LUXR"/>
    <property type="match status" value="1"/>
</dbReference>
<keyword evidence="6" id="KW-1185">Reference proteome</keyword>
<dbReference type="InterPro" id="IPR029016">
    <property type="entry name" value="GAF-like_dom_sf"/>
</dbReference>
<gene>
    <name evidence="5" type="ORF">D0Z08_01125</name>
</gene>
<dbReference type="Gene3D" id="1.10.10.10">
    <property type="entry name" value="Winged helix-like DNA-binding domain superfamily/Winged helix DNA-binding domain"/>
    <property type="match status" value="1"/>
</dbReference>
<dbReference type="GO" id="GO:0006355">
    <property type="term" value="P:regulation of DNA-templated transcription"/>
    <property type="evidence" value="ECO:0007669"/>
    <property type="project" value="InterPro"/>
</dbReference>
<dbReference type="PRINTS" id="PR00038">
    <property type="entry name" value="HTHLUXR"/>
</dbReference>
<dbReference type="InterPro" id="IPR000792">
    <property type="entry name" value="Tscrpt_reg_LuxR_C"/>
</dbReference>
<evidence type="ECO:0000313" key="5">
    <source>
        <dbReference type="EMBL" id="RHW28507.1"/>
    </source>
</evidence>
<dbReference type="SUPFAM" id="SSF46894">
    <property type="entry name" value="C-terminal effector domain of the bipartite response regulators"/>
    <property type="match status" value="1"/>
</dbReference>
<protein>
    <submittedName>
        <fullName evidence="5">LuxR family transcriptional regulator</fullName>
    </submittedName>
</protein>
<dbReference type="CDD" id="cd06170">
    <property type="entry name" value="LuxR_C_like"/>
    <property type="match status" value="1"/>
</dbReference>
<dbReference type="InterPro" id="IPR016032">
    <property type="entry name" value="Sig_transdc_resp-reg_C-effctor"/>
</dbReference>
<dbReference type="GO" id="GO:0003677">
    <property type="term" value="F:DNA binding"/>
    <property type="evidence" value="ECO:0007669"/>
    <property type="project" value="UniProtKB-KW"/>
</dbReference>
<dbReference type="EMBL" id="QXGH01000009">
    <property type="protein sequence ID" value="RHW28507.1"/>
    <property type="molecule type" value="Genomic_DNA"/>
</dbReference>
<sequence length="375" mass="39844">MGTLQLYPAPLEVEANAVALRREIVDAKLRAMLATAALPPAAPGLDDLRLAEPLASGDDELGKLDELFAATERAMNAVTEKLLPAPLLAARRVNLALDHVQAGATLTDVMRAVPSELCWAGDFDRVLFSRVEESSWVPATWYTTDPGSAATVAFGQLVHGSRFTLSNGSIEAEIVRRRVTALVTDAAEETRTFPPLLSVAECQSYIVAPVVSGEAVVGLLHADAAASGRRLAEADRVTLRAFADGVGLILERMALVEALAKQRHLIADALAAAERAVAAIADAPVSLAPRPPEPIATSHRAEEPLAHDGLTAREREVFALLVSGATNAAIADRLTVSETTVKSHVKHILRKMHVGNRAEAIAKYLRDGNNLGVSR</sequence>
<dbReference type="PROSITE" id="PS50043">
    <property type="entry name" value="HTH_LUXR_2"/>
    <property type="match status" value="1"/>
</dbReference>
<dbReference type="Pfam" id="PF00196">
    <property type="entry name" value="GerE"/>
    <property type="match status" value="1"/>
</dbReference>
<dbReference type="Gene3D" id="3.30.450.40">
    <property type="match status" value="1"/>
</dbReference>
<keyword evidence="1" id="KW-0805">Transcription regulation</keyword>
<reference evidence="5 6" key="1">
    <citation type="submission" date="2018-09" db="EMBL/GenBank/DDBJ databases">
        <title>Genome sequencing of Nocardioides immobilis CCTCC AB 2017083 for comparison to Nocardioides silvaticus.</title>
        <authorList>
            <person name="Li C."/>
            <person name="Wang G."/>
        </authorList>
    </citation>
    <scope>NUCLEOTIDE SEQUENCE [LARGE SCALE GENOMIC DNA]</scope>
    <source>
        <strain evidence="5 6">CCTCC AB 2017083</strain>
    </source>
</reference>
<dbReference type="Proteomes" id="UP000283644">
    <property type="component" value="Unassembled WGS sequence"/>
</dbReference>
<accession>A0A417Y7I4</accession>
<dbReference type="InterPro" id="IPR003018">
    <property type="entry name" value="GAF"/>
</dbReference>
<keyword evidence="3" id="KW-0804">Transcription</keyword>